<accession>A0A4Q7WNH6</accession>
<dbReference type="InterPro" id="IPR008979">
    <property type="entry name" value="Galactose-bd-like_sf"/>
</dbReference>
<organism evidence="4 5">
    <name type="scientific">Kribbella rubisoli</name>
    <dbReference type="NCBI Taxonomy" id="3075929"/>
    <lineage>
        <taxon>Bacteria</taxon>
        <taxon>Bacillati</taxon>
        <taxon>Actinomycetota</taxon>
        <taxon>Actinomycetes</taxon>
        <taxon>Propionibacteriales</taxon>
        <taxon>Kribbellaceae</taxon>
        <taxon>Kribbella</taxon>
    </lineage>
</organism>
<gene>
    <name evidence="4" type="ORF">EV645_6434</name>
</gene>
<dbReference type="Proteomes" id="UP000292027">
    <property type="component" value="Unassembled WGS sequence"/>
</dbReference>
<dbReference type="InterPro" id="IPR013222">
    <property type="entry name" value="Glyco_hyd_98_carb-bd"/>
</dbReference>
<dbReference type="InterPro" id="IPR038637">
    <property type="entry name" value="NPCBM_sf"/>
</dbReference>
<keyword evidence="2" id="KW-1133">Transmembrane helix</keyword>
<dbReference type="AlphaFoldDB" id="A0A4Q7WNH6"/>
<protein>
    <submittedName>
        <fullName evidence="4">NPCBM/NEW2 domain-containing protein</fullName>
    </submittedName>
</protein>
<dbReference type="SUPFAM" id="SSF49785">
    <property type="entry name" value="Galactose-binding domain-like"/>
    <property type="match status" value="1"/>
</dbReference>
<dbReference type="EMBL" id="SHKR01000015">
    <property type="protein sequence ID" value="RZU11273.1"/>
    <property type="molecule type" value="Genomic_DNA"/>
</dbReference>
<comment type="caution">
    <text evidence="4">The sequence shown here is derived from an EMBL/GenBank/DDBJ whole genome shotgun (WGS) entry which is preliminary data.</text>
</comment>
<evidence type="ECO:0000256" key="2">
    <source>
        <dbReference type="SAM" id="Phobius"/>
    </source>
</evidence>
<dbReference type="Pfam" id="PF08305">
    <property type="entry name" value="NPCBM"/>
    <property type="match status" value="1"/>
</dbReference>
<feature type="region of interest" description="Disordered" evidence="1">
    <location>
        <begin position="225"/>
        <end position="245"/>
    </location>
</feature>
<keyword evidence="5" id="KW-1185">Reference proteome</keyword>
<evidence type="ECO:0000313" key="4">
    <source>
        <dbReference type="EMBL" id="RZU11273.1"/>
    </source>
</evidence>
<feature type="domain" description="Glycosyl hydrolase family 98 putative carbohydrate-binding module" evidence="3">
    <location>
        <begin position="93"/>
        <end position="209"/>
    </location>
</feature>
<evidence type="ECO:0000256" key="1">
    <source>
        <dbReference type="SAM" id="MobiDB-lite"/>
    </source>
</evidence>
<feature type="compositionally biased region" description="Polar residues" evidence="1">
    <location>
        <begin position="232"/>
        <end position="245"/>
    </location>
</feature>
<evidence type="ECO:0000313" key="5">
    <source>
        <dbReference type="Proteomes" id="UP000292027"/>
    </source>
</evidence>
<dbReference type="OrthoDB" id="3365840at2"/>
<reference evidence="4 5" key="1">
    <citation type="journal article" date="2015" name="Stand. Genomic Sci.">
        <title>Genomic Encyclopedia of Bacterial and Archaeal Type Strains, Phase III: the genomes of soil and plant-associated and newly described type strains.</title>
        <authorList>
            <person name="Whitman W.B."/>
            <person name="Woyke T."/>
            <person name="Klenk H.P."/>
            <person name="Zhou Y."/>
            <person name="Lilburn T.G."/>
            <person name="Beck B.J."/>
            <person name="De Vos P."/>
            <person name="Vandamme P."/>
            <person name="Eisen J.A."/>
            <person name="Garrity G."/>
            <person name="Hugenholtz P."/>
            <person name="Kyrpides N.C."/>
        </authorList>
    </citation>
    <scope>NUCLEOTIDE SEQUENCE [LARGE SCALE GENOMIC DNA]</scope>
    <source>
        <strain evidence="4 5">VKM Ac-2540</strain>
    </source>
</reference>
<proteinExistence type="predicted"/>
<keyword evidence="2" id="KW-0472">Membrane</keyword>
<keyword evidence="2" id="KW-0812">Transmembrane</keyword>
<feature type="compositionally biased region" description="Pro residues" evidence="1">
    <location>
        <begin position="74"/>
        <end position="90"/>
    </location>
</feature>
<dbReference type="RefSeq" id="WP_130447734.1">
    <property type="nucleotide sequence ID" value="NZ_SHKR01000015.1"/>
</dbReference>
<dbReference type="Gene3D" id="2.60.120.1060">
    <property type="entry name" value="NPCBM/NEW2 domain"/>
    <property type="match status" value="1"/>
</dbReference>
<evidence type="ECO:0000259" key="3">
    <source>
        <dbReference type="Pfam" id="PF08305"/>
    </source>
</evidence>
<feature type="compositionally biased region" description="Low complexity" evidence="1">
    <location>
        <begin position="45"/>
        <end position="55"/>
    </location>
</feature>
<name>A0A4Q7WNH6_9ACTN</name>
<sequence>MGDTSPERKKSAWKAVLGAALTILIGLVLVWAGAEDYRFPWAKPAPTSPVTTSPTHGSAPPARTTAHPTVKPTPSSPKPSPPPPTRPRVPPALLSDLPPVDNSDGANSSIDLRFEGLTVNGTDYANSLTYRCNLFCNGTSPQTWEVSLGRRYTQFVARAAVADTAGGEKTTTKIEVDVDGEAHFYTARVGKSVPIKLDVRGALRLRIRIFAPTDLKSPIQAGADAAAGKGSQMPNAGLTTPQLLT</sequence>
<feature type="region of interest" description="Disordered" evidence="1">
    <location>
        <begin position="45"/>
        <end position="106"/>
    </location>
</feature>
<feature type="transmembrane region" description="Helical" evidence="2">
    <location>
        <begin position="12"/>
        <end position="34"/>
    </location>
</feature>